<feature type="region of interest" description="Disordered" evidence="1">
    <location>
        <begin position="43"/>
        <end position="101"/>
    </location>
</feature>
<dbReference type="EMBL" id="BDUF01000059">
    <property type="protein sequence ID" value="GAX90550.1"/>
    <property type="molecule type" value="Genomic_DNA"/>
</dbReference>
<feature type="compositionally biased region" description="Basic and acidic residues" evidence="1">
    <location>
        <begin position="83"/>
        <end position="101"/>
    </location>
</feature>
<dbReference type="Proteomes" id="UP000217785">
    <property type="component" value="Unassembled WGS sequence"/>
</dbReference>
<name>A0A292YPY7_9BACL</name>
<keyword evidence="3" id="KW-1185">Reference proteome</keyword>
<organism evidence="2 3">
    <name type="scientific">Effusibacillus lacus</name>
    <dbReference type="NCBI Taxonomy" id="1348429"/>
    <lineage>
        <taxon>Bacteria</taxon>
        <taxon>Bacillati</taxon>
        <taxon>Bacillota</taxon>
        <taxon>Bacilli</taxon>
        <taxon>Bacillales</taxon>
        <taxon>Alicyclobacillaceae</taxon>
        <taxon>Effusibacillus</taxon>
    </lineage>
</organism>
<comment type="caution">
    <text evidence="2">The sequence shown here is derived from an EMBL/GenBank/DDBJ whole genome shotgun (WGS) entry which is preliminary data.</text>
</comment>
<feature type="compositionally biased region" description="Basic residues" evidence="1">
    <location>
        <begin position="71"/>
        <end position="82"/>
    </location>
</feature>
<evidence type="ECO:0000313" key="2">
    <source>
        <dbReference type="EMBL" id="GAX90550.1"/>
    </source>
</evidence>
<evidence type="ECO:0000256" key="1">
    <source>
        <dbReference type="SAM" id="MobiDB-lite"/>
    </source>
</evidence>
<protein>
    <submittedName>
        <fullName evidence="2">Uncharacterized protein</fullName>
    </submittedName>
</protein>
<proteinExistence type="predicted"/>
<dbReference type="RefSeq" id="WP_096182275.1">
    <property type="nucleotide sequence ID" value="NZ_BDUF01000059.1"/>
</dbReference>
<dbReference type="AlphaFoldDB" id="A0A292YPY7"/>
<accession>A0A292YPY7</accession>
<feature type="compositionally biased region" description="Basic and acidic residues" evidence="1">
    <location>
        <begin position="43"/>
        <end position="58"/>
    </location>
</feature>
<gene>
    <name evidence="2" type="ORF">EFBL_2177</name>
</gene>
<sequence>MTHRNIELQVALPKVSEVAKIHQQLQQQHLNQQGLFEQVMQQKAERDLQRPVSPDENRAVANQEGQSGPRQRNRNEKRRKKERQQQETKHPYKGKNVDFRV</sequence>
<reference evidence="3" key="1">
    <citation type="submission" date="2017-07" db="EMBL/GenBank/DDBJ databases">
        <title>Draft genome sequence of Effusibacillus lacus strain skLN1.</title>
        <authorList>
            <person name="Watanabe M."/>
            <person name="Kojima H."/>
            <person name="Fukui M."/>
        </authorList>
    </citation>
    <scope>NUCLEOTIDE SEQUENCE [LARGE SCALE GENOMIC DNA]</scope>
    <source>
        <strain evidence="3">skLN1</strain>
    </source>
</reference>
<dbReference type="OrthoDB" id="2476294at2"/>
<evidence type="ECO:0000313" key="3">
    <source>
        <dbReference type="Proteomes" id="UP000217785"/>
    </source>
</evidence>